<accession>A0A653CLQ7</accession>
<dbReference type="Proteomes" id="UP000410492">
    <property type="component" value="Unassembled WGS sequence"/>
</dbReference>
<evidence type="ECO:0000313" key="3">
    <source>
        <dbReference type="Proteomes" id="UP000410492"/>
    </source>
</evidence>
<feature type="transmembrane region" description="Helical" evidence="1">
    <location>
        <begin position="183"/>
        <end position="201"/>
    </location>
</feature>
<dbReference type="PANTHER" id="PTHR37159">
    <property type="entry name" value="GH11867P"/>
    <property type="match status" value="1"/>
</dbReference>
<keyword evidence="1" id="KW-0812">Transmembrane</keyword>
<dbReference type="OrthoDB" id="6361347at2759"/>
<dbReference type="EMBL" id="CAACVG010008142">
    <property type="protein sequence ID" value="VEN48685.1"/>
    <property type="molecule type" value="Genomic_DNA"/>
</dbReference>
<organism evidence="2 3">
    <name type="scientific">Callosobruchus maculatus</name>
    <name type="common">Southern cowpea weevil</name>
    <name type="synonym">Pulse bruchid</name>
    <dbReference type="NCBI Taxonomy" id="64391"/>
    <lineage>
        <taxon>Eukaryota</taxon>
        <taxon>Metazoa</taxon>
        <taxon>Ecdysozoa</taxon>
        <taxon>Arthropoda</taxon>
        <taxon>Hexapoda</taxon>
        <taxon>Insecta</taxon>
        <taxon>Pterygota</taxon>
        <taxon>Neoptera</taxon>
        <taxon>Endopterygota</taxon>
        <taxon>Coleoptera</taxon>
        <taxon>Polyphaga</taxon>
        <taxon>Cucujiformia</taxon>
        <taxon>Chrysomeloidea</taxon>
        <taxon>Chrysomelidae</taxon>
        <taxon>Bruchinae</taxon>
        <taxon>Bruchini</taxon>
        <taxon>Callosobruchus</taxon>
    </lineage>
</organism>
<proteinExistence type="predicted"/>
<keyword evidence="1" id="KW-0472">Membrane</keyword>
<keyword evidence="3" id="KW-1185">Reference proteome</keyword>
<dbReference type="PANTHER" id="PTHR37159:SF1">
    <property type="entry name" value="GH11867P"/>
    <property type="match status" value="1"/>
</dbReference>
<name>A0A653CLQ7_CALMS</name>
<gene>
    <name evidence="2" type="ORF">CALMAC_LOCUS10044</name>
</gene>
<reference evidence="2 3" key="1">
    <citation type="submission" date="2019-01" db="EMBL/GenBank/DDBJ databases">
        <authorList>
            <person name="Sayadi A."/>
        </authorList>
    </citation>
    <scope>NUCLEOTIDE SEQUENCE [LARGE SCALE GENOMIC DNA]</scope>
</reference>
<sequence>MSPKAERNEPEIGTDETPAERYVNLLLTEGTKVSCDETNDSFNREENYPPYYDEALFRRWVFDFMITVKKIFNLCQGSVCEIRDICNLLIERVYRPYIEKRSSDFLTMTKYLLNGMWCLTPSLQYEATLSYLWFLLQEQNCVIENVNPHYFQLTAYQKFKMYFSHFVLCTMFAYNWYRLFHNFMQLLSLWLMKYFPFLAYYEFGFKDSRVALNLKKIE</sequence>
<evidence type="ECO:0000313" key="2">
    <source>
        <dbReference type="EMBL" id="VEN48685.1"/>
    </source>
</evidence>
<dbReference type="AlphaFoldDB" id="A0A653CLQ7"/>
<feature type="transmembrane region" description="Helical" evidence="1">
    <location>
        <begin position="159"/>
        <end position="177"/>
    </location>
</feature>
<keyword evidence="1" id="KW-1133">Transmembrane helix</keyword>
<evidence type="ECO:0000256" key="1">
    <source>
        <dbReference type="SAM" id="Phobius"/>
    </source>
</evidence>
<protein>
    <submittedName>
        <fullName evidence="2">Uncharacterized protein</fullName>
    </submittedName>
</protein>